<proteinExistence type="predicted"/>
<dbReference type="STRING" id="1183438.GKIL_1936"/>
<dbReference type="Pfam" id="PF00931">
    <property type="entry name" value="NB-ARC"/>
    <property type="match status" value="1"/>
</dbReference>
<dbReference type="AlphaFoldDB" id="U5QGS3"/>
<dbReference type="eggNOG" id="COG3629">
    <property type="taxonomic scope" value="Bacteria"/>
</dbReference>
<dbReference type="HOGENOM" id="CLU_004665_1_4_3"/>
<dbReference type="InterPro" id="IPR011990">
    <property type="entry name" value="TPR-like_helical_dom_sf"/>
</dbReference>
<dbReference type="Gene3D" id="1.25.40.10">
    <property type="entry name" value="Tetratricopeptide repeat domain"/>
    <property type="match status" value="3"/>
</dbReference>
<dbReference type="GO" id="GO:0003677">
    <property type="term" value="F:DNA binding"/>
    <property type="evidence" value="ECO:0007669"/>
    <property type="project" value="InterPro"/>
</dbReference>
<dbReference type="InterPro" id="IPR019734">
    <property type="entry name" value="TPR_rpt"/>
</dbReference>
<dbReference type="InterPro" id="IPR005158">
    <property type="entry name" value="BTAD"/>
</dbReference>
<dbReference type="SMART" id="SM01043">
    <property type="entry name" value="BTAD"/>
    <property type="match status" value="1"/>
</dbReference>
<dbReference type="GO" id="GO:0006355">
    <property type="term" value="P:regulation of DNA-templated transcription"/>
    <property type="evidence" value="ECO:0007669"/>
    <property type="project" value="InterPro"/>
</dbReference>
<feature type="domain" description="Bacterial transcriptional activator" evidence="1">
    <location>
        <begin position="104"/>
        <end position="258"/>
    </location>
</feature>
<dbReference type="InterPro" id="IPR027417">
    <property type="entry name" value="P-loop_NTPase"/>
</dbReference>
<dbReference type="PANTHER" id="PTHR47691:SF3">
    <property type="entry name" value="HTH-TYPE TRANSCRIPTIONAL REGULATOR RV0890C-RELATED"/>
    <property type="match status" value="1"/>
</dbReference>
<evidence type="ECO:0000313" key="3">
    <source>
        <dbReference type="Proteomes" id="UP000017396"/>
    </source>
</evidence>
<reference evidence="2 3" key="1">
    <citation type="journal article" date="2013" name="PLoS ONE">
        <title>Cultivation and Complete Genome Sequencing of Gloeobacter kilaueensis sp. nov., from a Lava Cave in Kilauea Caldera, Hawai'i.</title>
        <authorList>
            <person name="Saw J.H."/>
            <person name="Schatz M."/>
            <person name="Brown M.V."/>
            <person name="Kunkel D.D."/>
            <person name="Foster J.S."/>
            <person name="Shick H."/>
            <person name="Christensen S."/>
            <person name="Hou S."/>
            <person name="Wan X."/>
            <person name="Donachie S.P."/>
        </authorList>
    </citation>
    <scope>NUCLEOTIDE SEQUENCE [LARGE SCALE GENOMIC DNA]</scope>
    <source>
        <strain evidence="3">JS</strain>
    </source>
</reference>
<dbReference type="InterPro" id="IPR036388">
    <property type="entry name" value="WH-like_DNA-bd_sf"/>
</dbReference>
<keyword evidence="3" id="KW-1185">Reference proteome</keyword>
<dbReference type="KEGG" id="glj:GKIL_1936"/>
<dbReference type="InterPro" id="IPR002182">
    <property type="entry name" value="NB-ARC"/>
</dbReference>
<dbReference type="RefSeq" id="WP_023173306.1">
    <property type="nucleotide sequence ID" value="NC_022600.1"/>
</dbReference>
<dbReference type="SUPFAM" id="SSF52540">
    <property type="entry name" value="P-loop containing nucleoside triphosphate hydrolases"/>
    <property type="match status" value="1"/>
</dbReference>
<dbReference type="PANTHER" id="PTHR47691">
    <property type="entry name" value="REGULATOR-RELATED"/>
    <property type="match status" value="1"/>
</dbReference>
<dbReference type="Proteomes" id="UP000017396">
    <property type="component" value="Chromosome"/>
</dbReference>
<gene>
    <name evidence="2" type="ORF">GKIL_1936</name>
</gene>
<dbReference type="SUPFAM" id="SSF48452">
    <property type="entry name" value="TPR-like"/>
    <property type="match status" value="2"/>
</dbReference>
<name>U5QGS3_GLOK1</name>
<dbReference type="InterPro" id="IPR016032">
    <property type="entry name" value="Sig_transdc_resp-reg_C-effctor"/>
</dbReference>
<dbReference type="eggNOG" id="COG3903">
    <property type="taxonomic scope" value="Bacteria"/>
</dbReference>
<dbReference type="SUPFAM" id="SSF46894">
    <property type="entry name" value="C-terminal effector domain of the bipartite response regulators"/>
    <property type="match status" value="1"/>
</dbReference>
<dbReference type="Pfam" id="PF03704">
    <property type="entry name" value="BTAD"/>
    <property type="match status" value="1"/>
</dbReference>
<dbReference type="Gene3D" id="1.10.10.10">
    <property type="entry name" value="Winged helix-like DNA-binding domain superfamily/Winged helix DNA-binding domain"/>
    <property type="match status" value="1"/>
</dbReference>
<dbReference type="Gene3D" id="3.40.50.300">
    <property type="entry name" value="P-loop containing nucleotide triphosphate hydrolases"/>
    <property type="match status" value="1"/>
</dbReference>
<dbReference type="GO" id="GO:0043531">
    <property type="term" value="F:ADP binding"/>
    <property type="evidence" value="ECO:0007669"/>
    <property type="project" value="InterPro"/>
</dbReference>
<dbReference type="OrthoDB" id="9816555at2"/>
<dbReference type="EMBL" id="CP003587">
    <property type="protein sequence ID" value="AGY58182.1"/>
    <property type="molecule type" value="Genomic_DNA"/>
</dbReference>
<accession>U5QGS3</accession>
<sequence length="976" mass="107937">MVVQLRLALLGPFVAQLDGREITDFSYGKVRALLVYLAVEANRSHQREVLAGLLWPRQSLDRARANLRGALAVLRRVLNSQADLPFLCIEHSTLQFNRQSPHYLDVEEFGRLIDTALAGHRPQAGRLGEEEAGWLAQAVALYRGEFLEQAELCDGEEFEEWVQVQRERLHQRVVAACTALVAHYEALGHWEQVQRFARLQLRSEPWSERGHRSLMRALSNGGQRAEALKQYERCRRLLAERWGAEPEEATRALYEQIRAGSGAGVSLAAAPGPPLPEPGNLPIPVASFIGRQQQIAEAQALLTRPEVRLLTFSGTGGTGKTSLALAVAHKQKVVFPDGVWFVGLASLQDSRLVADAIAGVLGIKEAAVEPLLDRLAHFVRRRQMLLVLDNFEHLLEAAGLIGHLLARCEHLKVLVTSRVRLHLYGEWEYFVPPLGLPDSGDALRRNPQRLISEAEQLFMARAQAAGHRFQLDEQSAQSVAAICTRLDGLPLAIELAAAQRSWSDPRLLLGQLADQFSVLVDGPLDQPDRHRTLRCAIEWSYRLLSAREQRLFRCLSVFCGSWTLAAARAVCGEDERTAQDLSVLLDHHLIHQQSSADGEQCFLMLQTLRAFAQDELVRCGEVSALQNRHAQYYLAFAESAQQPLMSAEQSLWVQRLAGNNENLRAALHWAERAGEAEILARMARALYRFWYVRGYLSEGRSWLEAALLRADALPVPLLAQVFYGAGILALRQADFEQAARRCEQARVLFGQLAEPGGLARAELGLGLAAFFEEDYSRSQLHLERSLAIGRNQGGLSGSEVTFALFFLAAPLSFVGQYDRARALIEEALTLSRANQDSFAIALCLGGIAQIEHQSGDHSQAERFYKEALALYRSLGAQDGAVSWILSGCAALALVHTQTQRAVHLYAAAAALREVVGASLAPDVRKFHEPLIASARADLGPRIFQAAWTLGSSWSFERAFSEVLDAGPLVSGSRIPP</sequence>
<protein>
    <submittedName>
        <fullName evidence="2">LuxR family transcriptional regulator</fullName>
    </submittedName>
</protein>
<dbReference type="Pfam" id="PF25872">
    <property type="entry name" value="HTH_77"/>
    <property type="match status" value="1"/>
</dbReference>
<dbReference type="SMART" id="SM00028">
    <property type="entry name" value="TPR"/>
    <property type="match status" value="4"/>
</dbReference>
<dbReference type="Pfam" id="PF13424">
    <property type="entry name" value="TPR_12"/>
    <property type="match status" value="1"/>
</dbReference>
<evidence type="ECO:0000313" key="2">
    <source>
        <dbReference type="EMBL" id="AGY58182.1"/>
    </source>
</evidence>
<evidence type="ECO:0000259" key="1">
    <source>
        <dbReference type="SMART" id="SM01043"/>
    </source>
</evidence>
<organism evidence="2 3">
    <name type="scientific">Gloeobacter kilaueensis (strain ATCC BAA-2537 / CCAP 1431/1 / ULC 316 / JS1)</name>
    <dbReference type="NCBI Taxonomy" id="1183438"/>
    <lineage>
        <taxon>Bacteria</taxon>
        <taxon>Bacillati</taxon>
        <taxon>Cyanobacteriota</taxon>
        <taxon>Cyanophyceae</taxon>
        <taxon>Gloeobacterales</taxon>
        <taxon>Gloeobacteraceae</taxon>
        <taxon>Gloeobacter</taxon>
    </lineage>
</organism>
<dbReference type="InterPro" id="IPR058852">
    <property type="entry name" value="HTH_77"/>
</dbReference>
<dbReference type="PRINTS" id="PR00364">
    <property type="entry name" value="DISEASERSIST"/>
</dbReference>